<name>A0A101EPE4_9THEM</name>
<dbReference type="Proteomes" id="UP000058636">
    <property type="component" value="Unassembled WGS sequence"/>
</dbReference>
<sequence>MMKKIEEARTFISERTNLSPDILIILGSGFGPFIEKVEDPVIIDYKDIPHFPQPTVEGHSGKLVFGRISDKPVMIMAGRFHLYEGHDPATVAFPVYLAKYVGVRGVVVTNAAGAINPEFKPGEIILVRDIINFMFRNPLRGPNDEKIGPRFPDMSSVVDPEWARKIQERLSLKEGVYIGVLGPSYETPAEIRVFEKLGADLVGMSTVPEVIAAKHCGLKVVVFSCVTNMAAGITHGRLSHEEVVRTTKMAQGKIEKALTTAVEVF</sequence>
<proteinExistence type="inferred from homology"/>
<dbReference type="EC" id="2.4.2.1" evidence="5"/>
<dbReference type="PANTHER" id="PTHR11904:SF9">
    <property type="entry name" value="PURINE NUCLEOSIDE PHOSPHORYLASE-RELATED"/>
    <property type="match status" value="1"/>
</dbReference>
<evidence type="ECO:0000313" key="9">
    <source>
        <dbReference type="Proteomes" id="UP000058636"/>
    </source>
</evidence>
<dbReference type="UniPathway" id="UPA00606"/>
<dbReference type="FunFam" id="3.40.50.1580:FF:000025">
    <property type="entry name" value="Purine nucleoside phosphorylase"/>
    <property type="match status" value="1"/>
</dbReference>
<comment type="caution">
    <text evidence="8">The sequence shown here is derived from an EMBL/GenBank/DDBJ whole genome shotgun (WGS) entry which is preliminary data.</text>
</comment>
<protein>
    <recommendedName>
        <fullName evidence="5">Purine nucleoside phosphorylase</fullName>
        <ecNumber evidence="5">2.4.2.1</ecNumber>
    </recommendedName>
    <alternativeName>
        <fullName evidence="5">Inosine-guanosine phosphorylase</fullName>
    </alternativeName>
</protein>
<evidence type="ECO:0000256" key="4">
    <source>
        <dbReference type="ARBA" id="ARBA00022679"/>
    </source>
</evidence>
<dbReference type="NCBIfam" id="TIGR01700">
    <property type="entry name" value="PNPH"/>
    <property type="match status" value="1"/>
</dbReference>
<accession>A0A101EPE4</accession>
<keyword evidence="4 5" id="KW-0808">Transferase</keyword>
<feature type="binding site" evidence="6">
    <location>
        <position position="205"/>
    </location>
    <ligand>
        <name>phosphate</name>
        <dbReference type="ChEBI" id="CHEBI:43474"/>
    </ligand>
</feature>
<gene>
    <name evidence="8" type="ORF">XD57_1668</name>
</gene>
<reference evidence="8 9" key="1">
    <citation type="journal article" date="2015" name="MBio">
        <title>Genome-Resolved Metagenomic Analysis Reveals Roles for Candidate Phyla and Other Microbial Community Members in Biogeochemical Transformations in Oil Reservoirs.</title>
        <authorList>
            <person name="Hu P."/>
            <person name="Tom L."/>
            <person name="Singh A."/>
            <person name="Thomas B.C."/>
            <person name="Baker B.J."/>
            <person name="Piceno Y.M."/>
            <person name="Andersen G.L."/>
            <person name="Banfield J.F."/>
        </authorList>
    </citation>
    <scope>NUCLEOTIDE SEQUENCE [LARGE SCALE GENOMIC DNA]</scope>
    <source>
        <strain evidence="8">46_26</strain>
    </source>
</reference>
<dbReference type="SUPFAM" id="SSF53167">
    <property type="entry name" value="Purine and uridine phosphorylases"/>
    <property type="match status" value="1"/>
</dbReference>
<evidence type="ECO:0000256" key="1">
    <source>
        <dbReference type="ARBA" id="ARBA00005058"/>
    </source>
</evidence>
<dbReference type="Gene3D" id="3.40.50.1580">
    <property type="entry name" value="Nucleoside phosphorylase domain"/>
    <property type="match status" value="1"/>
</dbReference>
<dbReference type="NCBIfam" id="NF006054">
    <property type="entry name" value="PRK08202.1"/>
    <property type="match status" value="1"/>
</dbReference>
<evidence type="ECO:0000256" key="3">
    <source>
        <dbReference type="ARBA" id="ARBA00022676"/>
    </source>
</evidence>
<evidence type="ECO:0000256" key="5">
    <source>
        <dbReference type="PIRNR" id="PIRNR000477"/>
    </source>
</evidence>
<feature type="binding site" evidence="6">
    <location>
        <position position="228"/>
    </location>
    <ligand>
        <name>a purine D-ribonucleoside</name>
        <dbReference type="ChEBI" id="CHEBI:142355"/>
    </ligand>
</feature>
<feature type="binding site" evidence="6">
    <location>
        <position position="59"/>
    </location>
    <ligand>
        <name>phosphate</name>
        <dbReference type="ChEBI" id="CHEBI:43474"/>
    </ligand>
</feature>
<dbReference type="CDD" id="cd09009">
    <property type="entry name" value="PNP-EcPNPII_like"/>
    <property type="match status" value="1"/>
</dbReference>
<dbReference type="PATRIC" id="fig|93930.3.peg.829"/>
<dbReference type="InterPro" id="IPR011268">
    <property type="entry name" value="Purine_phosphorylase"/>
</dbReference>
<feature type="binding site" evidence="6">
    <location>
        <begin position="79"/>
        <end position="81"/>
    </location>
    <ligand>
        <name>phosphate</name>
        <dbReference type="ChEBI" id="CHEBI:43474"/>
    </ligand>
</feature>
<feature type="binding site" evidence="6">
    <location>
        <position position="28"/>
    </location>
    <ligand>
        <name>phosphate</name>
        <dbReference type="ChEBI" id="CHEBI:43474"/>
    </ligand>
</feature>
<feature type="domain" description="Nucleoside phosphorylase" evidence="7">
    <location>
        <begin position="22"/>
        <end position="262"/>
    </location>
</feature>
<dbReference type="NCBIfam" id="TIGR01697">
    <property type="entry name" value="PNPH-PUNA-XAPA"/>
    <property type="match status" value="1"/>
</dbReference>
<dbReference type="PANTHER" id="PTHR11904">
    <property type="entry name" value="METHYLTHIOADENOSINE/PURINE NUCLEOSIDE PHOSPHORYLASE"/>
    <property type="match status" value="1"/>
</dbReference>
<comment type="pathway">
    <text evidence="1 5">Purine metabolism; purine nucleoside salvage.</text>
</comment>
<dbReference type="InterPro" id="IPR011270">
    <property type="entry name" value="Pur_Nuc_Pase_Ino/Guo-sp"/>
</dbReference>
<dbReference type="InterPro" id="IPR035994">
    <property type="entry name" value="Nucleoside_phosphorylase_sf"/>
</dbReference>
<dbReference type="PIRSF" id="PIRSF000477">
    <property type="entry name" value="PurNPase"/>
    <property type="match status" value="1"/>
</dbReference>
<dbReference type="Pfam" id="PF01048">
    <property type="entry name" value="PNP_UDP_1"/>
    <property type="match status" value="1"/>
</dbReference>
<organism evidence="8 9">
    <name type="scientific">Thermotoga petrophila</name>
    <dbReference type="NCBI Taxonomy" id="93929"/>
    <lineage>
        <taxon>Bacteria</taxon>
        <taxon>Thermotogati</taxon>
        <taxon>Thermotogota</taxon>
        <taxon>Thermotogae</taxon>
        <taxon>Thermotogales</taxon>
        <taxon>Thermotogaceae</taxon>
        <taxon>Thermotoga</taxon>
    </lineage>
</organism>
<dbReference type="GO" id="GO:0004731">
    <property type="term" value="F:purine-nucleoside phosphorylase activity"/>
    <property type="evidence" value="ECO:0007669"/>
    <property type="project" value="UniProtKB-EC"/>
</dbReference>
<comment type="function">
    <text evidence="5">The purine nucleoside phosphorylases catalyze the phosphorolytic breakdown of the N-glycosidic bond in the beta-(deoxy)ribonucleoside molecules, with the formation of the corresponding free purine bases and pentose-1-phosphate.</text>
</comment>
<evidence type="ECO:0000256" key="2">
    <source>
        <dbReference type="ARBA" id="ARBA00006751"/>
    </source>
</evidence>
<feature type="binding site" evidence="6">
    <location>
        <position position="111"/>
    </location>
    <ligand>
        <name>phosphate</name>
        <dbReference type="ChEBI" id="CHEBI:43474"/>
    </ligand>
</feature>
<dbReference type="InterPro" id="IPR000845">
    <property type="entry name" value="Nucleoside_phosphorylase_d"/>
</dbReference>
<evidence type="ECO:0000259" key="7">
    <source>
        <dbReference type="Pfam" id="PF01048"/>
    </source>
</evidence>
<evidence type="ECO:0000313" key="8">
    <source>
        <dbReference type="EMBL" id="KUK22234.1"/>
    </source>
</evidence>
<dbReference type="GO" id="GO:0009116">
    <property type="term" value="P:nucleoside metabolic process"/>
    <property type="evidence" value="ECO:0007669"/>
    <property type="project" value="InterPro"/>
</dbReference>
<feature type="binding site" evidence="6">
    <location>
        <position position="186"/>
    </location>
    <ligand>
        <name>a purine D-ribonucleoside</name>
        <dbReference type="ChEBI" id="CHEBI:142355"/>
    </ligand>
</feature>
<dbReference type="GO" id="GO:0005737">
    <property type="term" value="C:cytoplasm"/>
    <property type="evidence" value="ECO:0007669"/>
    <property type="project" value="TreeGrafter"/>
</dbReference>
<evidence type="ECO:0000256" key="6">
    <source>
        <dbReference type="PIRSR" id="PIRSR000477-2"/>
    </source>
</evidence>
<keyword evidence="3 5" id="KW-0328">Glycosyltransferase</keyword>
<dbReference type="EMBL" id="LGFG01000218">
    <property type="protein sequence ID" value="KUK22234.1"/>
    <property type="molecule type" value="Genomic_DNA"/>
</dbReference>
<dbReference type="AlphaFoldDB" id="A0A101EPE4"/>
<comment type="similarity">
    <text evidence="2 5">Belongs to the PNP/MTAP phosphorylase family.</text>
</comment>